<name>A0A1M4ML04_9EURY</name>
<gene>
    <name evidence="1" type="ORF">L21_1480</name>
</gene>
<protein>
    <recommendedName>
        <fullName evidence="3">DUF3303 domain-containing protein</fullName>
    </recommendedName>
</protein>
<reference evidence="1 2" key="1">
    <citation type="submission" date="2016-08" db="EMBL/GenBank/DDBJ databases">
        <authorList>
            <person name="Seilhamer J.J."/>
        </authorList>
    </citation>
    <scope>NUCLEOTIDE SEQUENCE [LARGE SCALE GENOMIC DNA]</scope>
    <source>
        <strain evidence="1">L21-II-0</strain>
    </source>
</reference>
<evidence type="ECO:0000313" key="2">
    <source>
        <dbReference type="Proteomes" id="UP000184671"/>
    </source>
</evidence>
<dbReference type="STRING" id="118126.L21_1480"/>
<organism evidence="1 2">
    <name type="scientific">Methanoculleus chikugoensis</name>
    <dbReference type="NCBI Taxonomy" id="118126"/>
    <lineage>
        <taxon>Archaea</taxon>
        <taxon>Methanobacteriati</taxon>
        <taxon>Methanobacteriota</taxon>
        <taxon>Stenosarchaea group</taxon>
        <taxon>Methanomicrobia</taxon>
        <taxon>Methanomicrobiales</taxon>
        <taxon>Methanomicrobiaceae</taxon>
        <taxon>Methanoculleus</taxon>
    </lineage>
</organism>
<dbReference type="Pfam" id="PF11746">
    <property type="entry name" value="DUF3303"/>
    <property type="match status" value="1"/>
</dbReference>
<dbReference type="Proteomes" id="UP000184671">
    <property type="component" value="Unassembled WGS sequence"/>
</dbReference>
<sequence length="100" mass="11563">MQDFYTRGDMGEPVKTMLFVLWYQFEPEHAHQVLELWKHFKFPSDVNVLQRYLIIGRHMSVAIFEAPDERSILKITAPFSSYGVAHVAPAMPLEEAIKAV</sequence>
<accession>A0A1M4ML04</accession>
<dbReference type="InterPro" id="IPR021734">
    <property type="entry name" value="DUF3303"/>
</dbReference>
<dbReference type="AlphaFoldDB" id="A0A1M4ML04"/>
<proteinExistence type="predicted"/>
<evidence type="ECO:0008006" key="3">
    <source>
        <dbReference type="Google" id="ProtNLM"/>
    </source>
</evidence>
<evidence type="ECO:0000313" key="1">
    <source>
        <dbReference type="EMBL" id="SCL75573.1"/>
    </source>
</evidence>
<dbReference type="EMBL" id="FMID01000035">
    <property type="protein sequence ID" value="SCL75573.1"/>
    <property type="molecule type" value="Genomic_DNA"/>
</dbReference>